<sequence length="132" mass="13760">MVRVSQPQIVRTLGKPVDGSGSFVCAWSAVGGCVVVKVAGTVDAGSAPEFAEQLRRVITTKSSTVVVDVRRVRELGVEGVGVLAAAEALAREHGGWLRVAGGQPWLGDLLAPHAIPTYGELPHALPSYRPAP</sequence>
<evidence type="ECO:0000313" key="3">
    <source>
        <dbReference type="Proteomes" id="UP000295124"/>
    </source>
</evidence>
<dbReference type="OrthoDB" id="4827422at2"/>
<organism evidence="2 3">
    <name type="scientific">Kribbella antibiotica</name>
    <dbReference type="NCBI Taxonomy" id="190195"/>
    <lineage>
        <taxon>Bacteria</taxon>
        <taxon>Bacillati</taxon>
        <taxon>Actinomycetota</taxon>
        <taxon>Actinomycetes</taxon>
        <taxon>Propionibacteriales</taxon>
        <taxon>Kribbellaceae</taxon>
        <taxon>Kribbella</taxon>
    </lineage>
</organism>
<evidence type="ECO:0000259" key="1">
    <source>
        <dbReference type="PROSITE" id="PS50801"/>
    </source>
</evidence>
<keyword evidence="3" id="KW-1185">Reference proteome</keyword>
<dbReference type="PROSITE" id="PS50801">
    <property type="entry name" value="STAS"/>
    <property type="match status" value="1"/>
</dbReference>
<proteinExistence type="predicted"/>
<accession>A0A4R4ZXL0</accession>
<dbReference type="InterPro" id="IPR002645">
    <property type="entry name" value="STAS_dom"/>
</dbReference>
<evidence type="ECO:0000313" key="2">
    <source>
        <dbReference type="EMBL" id="TDD62909.1"/>
    </source>
</evidence>
<dbReference type="InterPro" id="IPR058548">
    <property type="entry name" value="MlaB-like_STAS"/>
</dbReference>
<dbReference type="Gene3D" id="3.30.750.24">
    <property type="entry name" value="STAS domain"/>
    <property type="match status" value="1"/>
</dbReference>
<feature type="domain" description="STAS" evidence="1">
    <location>
        <begin position="32"/>
        <end position="110"/>
    </location>
</feature>
<gene>
    <name evidence="2" type="ORF">E1263_02570</name>
</gene>
<dbReference type="Pfam" id="PF13466">
    <property type="entry name" value="STAS_2"/>
    <property type="match status" value="1"/>
</dbReference>
<reference evidence="2 3" key="1">
    <citation type="submission" date="2019-03" db="EMBL/GenBank/DDBJ databases">
        <title>Draft genome sequences of novel Actinobacteria.</title>
        <authorList>
            <person name="Sahin N."/>
            <person name="Ay H."/>
            <person name="Saygin H."/>
        </authorList>
    </citation>
    <scope>NUCLEOTIDE SEQUENCE [LARGE SCALE GENOMIC DNA]</scope>
    <source>
        <strain evidence="2 3">JCM 13523</strain>
    </source>
</reference>
<comment type="caution">
    <text evidence="2">The sequence shown here is derived from an EMBL/GenBank/DDBJ whole genome shotgun (WGS) entry which is preliminary data.</text>
</comment>
<dbReference type="EMBL" id="SMKX01000004">
    <property type="protein sequence ID" value="TDD62909.1"/>
    <property type="molecule type" value="Genomic_DNA"/>
</dbReference>
<dbReference type="Proteomes" id="UP000295124">
    <property type="component" value="Unassembled WGS sequence"/>
</dbReference>
<dbReference type="InterPro" id="IPR036513">
    <property type="entry name" value="STAS_dom_sf"/>
</dbReference>
<dbReference type="PROSITE" id="PS51257">
    <property type="entry name" value="PROKAR_LIPOPROTEIN"/>
    <property type="match status" value="1"/>
</dbReference>
<name>A0A4R4ZXL0_9ACTN</name>
<protein>
    <submittedName>
        <fullName evidence="2">STAS domain-containing protein</fullName>
    </submittedName>
</protein>
<dbReference type="SUPFAM" id="SSF52091">
    <property type="entry name" value="SpoIIaa-like"/>
    <property type="match status" value="1"/>
</dbReference>
<dbReference type="AlphaFoldDB" id="A0A4R4ZXL0"/>